<protein>
    <submittedName>
        <fullName evidence="1">HAD-IB family hydrolase</fullName>
    </submittedName>
</protein>
<dbReference type="CDD" id="cd02612">
    <property type="entry name" value="HAD_PGPPase"/>
    <property type="match status" value="1"/>
</dbReference>
<keyword evidence="1" id="KW-0378">Hydrolase</keyword>
<sequence length="234" mass="25381">MNQAPPQPVAFFDFDGTLTWGDTLMPFLRFAVGAPAYYARLAWLSPVLGAYAAGLLRNDIAKQIVLKRYLAGHAMAELQACGRRFAAEAIPAMLCPSGMAQLDWHQARGHECVLVSASLDIYLAPWAAQAGFSRVICSSLAQTAHGRVTGRLAGRNCHGAEKARRIAPLVARAAPATTYAYGDTEGDLPMLQLVETGLMRRKRRRPPPDADSADVFSPHCWQRIAHVSGTHSAE</sequence>
<dbReference type="Gene3D" id="1.20.1440.100">
    <property type="entry name" value="SG protein - dephosphorylation function"/>
    <property type="match status" value="1"/>
</dbReference>
<keyword evidence="2" id="KW-1185">Reference proteome</keyword>
<gene>
    <name evidence="1" type="ORF">P1P91_05995</name>
</gene>
<evidence type="ECO:0000313" key="2">
    <source>
        <dbReference type="Proteomes" id="UP001301869"/>
    </source>
</evidence>
<dbReference type="InterPro" id="IPR006385">
    <property type="entry name" value="HAD_hydro_SerB1"/>
</dbReference>
<dbReference type="NCBIfam" id="TIGR01488">
    <property type="entry name" value="HAD-SF-IB"/>
    <property type="match status" value="1"/>
</dbReference>
<dbReference type="PANTHER" id="PTHR43344:SF14">
    <property type="entry name" value="HAD-IB FAMILY HYDROLASE"/>
    <property type="match status" value="1"/>
</dbReference>
<dbReference type="NCBIfam" id="TIGR01490">
    <property type="entry name" value="HAD-SF-IB-hyp1"/>
    <property type="match status" value="1"/>
</dbReference>
<dbReference type="InterPro" id="IPR036412">
    <property type="entry name" value="HAD-like_sf"/>
</dbReference>
<organism evidence="1 2">
    <name type="scientific">Halomonas piscis</name>
    <dbReference type="NCBI Taxonomy" id="3031727"/>
    <lineage>
        <taxon>Bacteria</taxon>
        <taxon>Pseudomonadati</taxon>
        <taxon>Pseudomonadota</taxon>
        <taxon>Gammaproteobacteria</taxon>
        <taxon>Oceanospirillales</taxon>
        <taxon>Halomonadaceae</taxon>
        <taxon>Halomonas</taxon>
    </lineage>
</organism>
<dbReference type="InterPro" id="IPR050582">
    <property type="entry name" value="HAD-like_SerB"/>
</dbReference>
<dbReference type="Proteomes" id="UP001301869">
    <property type="component" value="Chromosome"/>
</dbReference>
<evidence type="ECO:0000313" key="1">
    <source>
        <dbReference type="EMBL" id="WNK21224.1"/>
    </source>
</evidence>
<dbReference type="InterPro" id="IPR023214">
    <property type="entry name" value="HAD_sf"/>
</dbReference>
<dbReference type="EMBL" id="CP119391">
    <property type="protein sequence ID" value="WNK21224.1"/>
    <property type="molecule type" value="Genomic_DNA"/>
</dbReference>
<dbReference type="SUPFAM" id="SSF56784">
    <property type="entry name" value="HAD-like"/>
    <property type="match status" value="1"/>
</dbReference>
<dbReference type="Pfam" id="PF12710">
    <property type="entry name" value="HAD"/>
    <property type="match status" value="1"/>
</dbReference>
<proteinExistence type="predicted"/>
<dbReference type="RefSeq" id="WP_311885220.1">
    <property type="nucleotide sequence ID" value="NZ_CP119391.1"/>
</dbReference>
<reference evidence="1 2" key="1">
    <citation type="submission" date="2023-03" db="EMBL/GenBank/DDBJ databases">
        <title>Halomonas sp. nov., isolated from Korean tranditional fermented seafood 'Jeotgal'.</title>
        <authorList>
            <person name="Kim B."/>
            <person name="Shin N.-R."/>
        </authorList>
    </citation>
    <scope>NUCLEOTIDE SEQUENCE [LARGE SCALE GENOMIC DNA]</scope>
    <source>
        <strain evidence="1 2">SG2L-4</strain>
    </source>
</reference>
<name>A0ABY9Z255_9GAMM</name>
<dbReference type="GO" id="GO:0016787">
    <property type="term" value="F:hydrolase activity"/>
    <property type="evidence" value="ECO:0007669"/>
    <property type="project" value="UniProtKB-KW"/>
</dbReference>
<accession>A0ABY9Z255</accession>
<dbReference type="Gene3D" id="3.40.50.1000">
    <property type="entry name" value="HAD superfamily/HAD-like"/>
    <property type="match status" value="1"/>
</dbReference>
<dbReference type="PANTHER" id="PTHR43344">
    <property type="entry name" value="PHOSPHOSERINE PHOSPHATASE"/>
    <property type="match status" value="1"/>
</dbReference>